<dbReference type="SUPFAM" id="SSF52833">
    <property type="entry name" value="Thioredoxin-like"/>
    <property type="match status" value="1"/>
</dbReference>
<organism evidence="2 3">
    <name type="scientific">Chelatococcus caeni</name>
    <dbReference type="NCBI Taxonomy" id="1348468"/>
    <lineage>
        <taxon>Bacteria</taxon>
        <taxon>Pseudomonadati</taxon>
        <taxon>Pseudomonadota</taxon>
        <taxon>Alphaproteobacteria</taxon>
        <taxon>Hyphomicrobiales</taxon>
        <taxon>Chelatococcaceae</taxon>
        <taxon>Chelatococcus</taxon>
    </lineage>
</organism>
<proteinExistence type="predicted"/>
<comment type="caution">
    <text evidence="2">The sequence shown here is derived from an EMBL/GenBank/DDBJ whole genome shotgun (WGS) entry which is preliminary data.</text>
</comment>
<keyword evidence="1" id="KW-0472">Membrane</keyword>
<dbReference type="InterPro" id="IPR036249">
    <property type="entry name" value="Thioredoxin-like_sf"/>
</dbReference>
<dbReference type="AlphaFoldDB" id="A0A840C2T4"/>
<dbReference type="Pfam" id="PF13899">
    <property type="entry name" value="Thioredoxin_7"/>
    <property type="match status" value="1"/>
</dbReference>
<evidence type="ECO:0000256" key="1">
    <source>
        <dbReference type="SAM" id="Phobius"/>
    </source>
</evidence>
<evidence type="ECO:0000313" key="2">
    <source>
        <dbReference type="EMBL" id="MBB4020171.1"/>
    </source>
</evidence>
<keyword evidence="1" id="KW-0812">Transmembrane</keyword>
<keyword evidence="1" id="KW-1133">Transmembrane helix</keyword>
<gene>
    <name evidence="2" type="ORF">GGR16_005236</name>
</gene>
<accession>A0A840C2T4</accession>
<dbReference type="EMBL" id="JACIEN010000014">
    <property type="protein sequence ID" value="MBB4020171.1"/>
    <property type="molecule type" value="Genomic_DNA"/>
</dbReference>
<dbReference type="Gene3D" id="3.40.30.10">
    <property type="entry name" value="Glutaredoxin"/>
    <property type="match status" value="1"/>
</dbReference>
<keyword evidence="3" id="KW-1185">Reference proteome</keyword>
<dbReference type="Proteomes" id="UP000577362">
    <property type="component" value="Unassembled WGS sequence"/>
</dbReference>
<reference evidence="2 3" key="1">
    <citation type="submission" date="2020-08" db="EMBL/GenBank/DDBJ databases">
        <title>Genomic Encyclopedia of Type Strains, Phase IV (KMG-IV): sequencing the most valuable type-strain genomes for metagenomic binning, comparative biology and taxonomic classification.</title>
        <authorList>
            <person name="Goeker M."/>
        </authorList>
    </citation>
    <scope>NUCLEOTIDE SEQUENCE [LARGE SCALE GENOMIC DNA]</scope>
    <source>
        <strain evidence="2 3">DSM 103737</strain>
    </source>
</reference>
<sequence length="175" mass="18993">MLISTWKLADIHRNHQGAGACGHRPSRSAIVATRRQLLIGALSVAAATSLAVPAGAAVLTVTNLDQYRGGLARLAPRYRTALVDIGAEWCAFCKTIDQKILPDPGVRRAMERIALIKVDVTRMGQSSRELLRYLRADGPPTLFVVQTASGREFSGTRSVGAFRASDLVRRLRPFA</sequence>
<evidence type="ECO:0000313" key="3">
    <source>
        <dbReference type="Proteomes" id="UP000577362"/>
    </source>
</evidence>
<name>A0A840C2T4_9HYPH</name>
<feature type="transmembrane region" description="Helical" evidence="1">
    <location>
        <begin position="37"/>
        <end position="59"/>
    </location>
</feature>
<dbReference type="RefSeq" id="WP_183319091.1">
    <property type="nucleotide sequence ID" value="NZ_JACIEN010000014.1"/>
</dbReference>
<protein>
    <submittedName>
        <fullName evidence="2">Thiol:disulfide interchange protein</fullName>
    </submittedName>
</protein>